<keyword evidence="3" id="KW-1185">Reference proteome</keyword>
<evidence type="ECO:0000256" key="1">
    <source>
        <dbReference type="SAM" id="Coils"/>
    </source>
</evidence>
<name>A0AA35WST2_GEOBA</name>
<keyword evidence="1" id="KW-0175">Coiled coil</keyword>
<evidence type="ECO:0000313" key="2">
    <source>
        <dbReference type="EMBL" id="CAI8031509.1"/>
    </source>
</evidence>
<protein>
    <submittedName>
        <fullName evidence="2">Uncharacterized protein</fullName>
    </submittedName>
</protein>
<accession>A0AA35WST2</accession>
<sequence length="63" mass="7550">MSSQLCMQYELFYPLIYISENLEVKDYVVSKLSRKLAENDKRVQALEIKMEKIYNLLLSMKKE</sequence>
<comment type="caution">
    <text evidence="2">The sequence shown here is derived from an EMBL/GenBank/DDBJ whole genome shotgun (WGS) entry which is preliminary data.</text>
</comment>
<gene>
    <name evidence="2" type="ORF">GBAR_LOCUS17870</name>
</gene>
<feature type="coiled-coil region" evidence="1">
    <location>
        <begin position="29"/>
        <end position="63"/>
    </location>
</feature>
<proteinExistence type="predicted"/>
<evidence type="ECO:0000313" key="3">
    <source>
        <dbReference type="Proteomes" id="UP001174909"/>
    </source>
</evidence>
<dbReference type="AlphaFoldDB" id="A0AA35WST2"/>
<dbReference type="EMBL" id="CASHTH010002541">
    <property type="protein sequence ID" value="CAI8031509.1"/>
    <property type="molecule type" value="Genomic_DNA"/>
</dbReference>
<organism evidence="2 3">
    <name type="scientific">Geodia barretti</name>
    <name type="common">Barrett's horny sponge</name>
    <dbReference type="NCBI Taxonomy" id="519541"/>
    <lineage>
        <taxon>Eukaryota</taxon>
        <taxon>Metazoa</taxon>
        <taxon>Porifera</taxon>
        <taxon>Demospongiae</taxon>
        <taxon>Heteroscleromorpha</taxon>
        <taxon>Tetractinellida</taxon>
        <taxon>Astrophorina</taxon>
        <taxon>Geodiidae</taxon>
        <taxon>Geodia</taxon>
    </lineage>
</organism>
<reference evidence="2" key="1">
    <citation type="submission" date="2023-03" db="EMBL/GenBank/DDBJ databases">
        <authorList>
            <person name="Steffen K."/>
            <person name="Cardenas P."/>
        </authorList>
    </citation>
    <scope>NUCLEOTIDE SEQUENCE</scope>
</reference>
<dbReference type="Proteomes" id="UP001174909">
    <property type="component" value="Unassembled WGS sequence"/>
</dbReference>